<name>A0AAV3QKZ1_LITER</name>
<comment type="caution">
    <text evidence="2">The sequence shown here is derived from an EMBL/GenBank/DDBJ whole genome shotgun (WGS) entry which is preliminary data.</text>
</comment>
<evidence type="ECO:0000313" key="3">
    <source>
        <dbReference type="Proteomes" id="UP001454036"/>
    </source>
</evidence>
<dbReference type="PANTHER" id="PTHR34222:SF94">
    <property type="entry name" value="CCHC-TYPE DOMAIN-CONTAINING PROTEIN"/>
    <property type="match status" value="1"/>
</dbReference>
<keyword evidence="3" id="KW-1185">Reference proteome</keyword>
<reference evidence="2 3" key="1">
    <citation type="submission" date="2024-01" db="EMBL/GenBank/DDBJ databases">
        <title>The complete chloroplast genome sequence of Lithospermum erythrorhizon: insights into the phylogenetic relationship among Boraginaceae species and the maternal lineages of purple gromwells.</title>
        <authorList>
            <person name="Okada T."/>
            <person name="Watanabe K."/>
        </authorList>
    </citation>
    <scope>NUCLEOTIDE SEQUENCE [LARGE SCALE GENOMIC DNA]</scope>
</reference>
<accession>A0AAV3QKZ1</accession>
<organism evidence="2 3">
    <name type="scientific">Lithospermum erythrorhizon</name>
    <name type="common">Purple gromwell</name>
    <name type="synonym">Lithospermum officinale var. erythrorhizon</name>
    <dbReference type="NCBI Taxonomy" id="34254"/>
    <lineage>
        <taxon>Eukaryota</taxon>
        <taxon>Viridiplantae</taxon>
        <taxon>Streptophyta</taxon>
        <taxon>Embryophyta</taxon>
        <taxon>Tracheophyta</taxon>
        <taxon>Spermatophyta</taxon>
        <taxon>Magnoliopsida</taxon>
        <taxon>eudicotyledons</taxon>
        <taxon>Gunneridae</taxon>
        <taxon>Pentapetalae</taxon>
        <taxon>asterids</taxon>
        <taxon>lamiids</taxon>
        <taxon>Boraginales</taxon>
        <taxon>Boraginaceae</taxon>
        <taxon>Boraginoideae</taxon>
        <taxon>Lithospermeae</taxon>
        <taxon>Lithospermum</taxon>
    </lineage>
</organism>
<protein>
    <recommendedName>
        <fullName evidence="4">Retrotransposon gag domain-containing protein</fullName>
    </recommendedName>
</protein>
<dbReference type="PANTHER" id="PTHR34222">
    <property type="entry name" value="GAG_PRE-INTEGRS DOMAIN-CONTAINING PROTEIN"/>
    <property type="match status" value="1"/>
</dbReference>
<sequence>MVDPPKPADQSCKSDGSGGGNSSKPDHKDPYFTSSSDLPGTEVKPVDDLEKLLNWQCIQALLVQWVLNTIDPMIKTQISFYDKVSSLWEMLKKRYSASHTTRKQQLKVELAACIQTPSMSIEAYFGKLQPLWDKVHNLTPLPTCDFGGITEQLMAMRLEERYHEFMYGLNRELYGSIRSVLNTQNPLPSLDTAYQKIREEESMQRSHDTSIGNELVALTLRNNSRVPDYGDKSKLSCTLCKKLGHDIITCFLKVCYPEWWETRHMRGSRGGFAAGSSVASEAMPVSTSGGAGAAGVRPASTGAALNAVVGGLSRGCITWDRPVPWPVEGLEPFPR</sequence>
<gene>
    <name evidence="2" type="ORF">LIER_19498</name>
</gene>
<proteinExistence type="predicted"/>
<evidence type="ECO:0000313" key="2">
    <source>
        <dbReference type="EMBL" id="GAA0163697.1"/>
    </source>
</evidence>
<evidence type="ECO:0000256" key="1">
    <source>
        <dbReference type="SAM" id="MobiDB-lite"/>
    </source>
</evidence>
<dbReference type="Proteomes" id="UP001454036">
    <property type="component" value="Unassembled WGS sequence"/>
</dbReference>
<feature type="region of interest" description="Disordered" evidence="1">
    <location>
        <begin position="1"/>
        <end position="39"/>
    </location>
</feature>
<evidence type="ECO:0008006" key="4">
    <source>
        <dbReference type="Google" id="ProtNLM"/>
    </source>
</evidence>
<dbReference type="EMBL" id="BAABME010004825">
    <property type="protein sequence ID" value="GAA0163697.1"/>
    <property type="molecule type" value="Genomic_DNA"/>
</dbReference>
<dbReference type="AlphaFoldDB" id="A0AAV3QKZ1"/>